<dbReference type="FunFam" id="3.40.50.1700:FF:000006">
    <property type="entry name" value="Lysosomal beta glucosidase"/>
    <property type="match status" value="2"/>
</dbReference>
<dbReference type="SMART" id="SM01217">
    <property type="entry name" value="Fn3_like"/>
    <property type="match status" value="2"/>
</dbReference>
<organism evidence="9 10">
    <name type="scientific">Phytophthora kernoviae</name>
    <dbReference type="NCBI Taxonomy" id="325452"/>
    <lineage>
        <taxon>Eukaryota</taxon>
        <taxon>Sar</taxon>
        <taxon>Stramenopiles</taxon>
        <taxon>Oomycota</taxon>
        <taxon>Peronosporomycetes</taxon>
        <taxon>Peronosporales</taxon>
        <taxon>Peronosporaceae</taxon>
        <taxon>Phytophthora</taxon>
    </lineage>
</organism>
<evidence type="ECO:0000256" key="6">
    <source>
        <dbReference type="ARBA" id="ARBA00023295"/>
    </source>
</evidence>
<evidence type="ECO:0000256" key="7">
    <source>
        <dbReference type="SAM" id="SignalP"/>
    </source>
</evidence>
<comment type="catalytic activity">
    <reaction evidence="1">
        <text>Hydrolysis of terminal, non-reducing beta-D-glucosyl residues with release of beta-D-glucose.</text>
        <dbReference type="EC" id="3.2.1.21"/>
    </reaction>
</comment>
<feature type="signal peptide" evidence="7">
    <location>
        <begin position="1"/>
        <end position="19"/>
    </location>
</feature>
<dbReference type="PANTHER" id="PTHR30620:SF16">
    <property type="entry name" value="LYSOSOMAL BETA GLUCOSIDASE"/>
    <property type="match status" value="1"/>
</dbReference>
<feature type="domain" description="Fibronectin type III-like" evidence="8">
    <location>
        <begin position="671"/>
        <end position="745"/>
    </location>
</feature>
<evidence type="ECO:0000259" key="8">
    <source>
        <dbReference type="SMART" id="SM01217"/>
    </source>
</evidence>
<dbReference type="InterPro" id="IPR013783">
    <property type="entry name" value="Ig-like_fold"/>
</dbReference>
<dbReference type="FunFam" id="2.60.40.10:FF:000731">
    <property type="entry name" value="Lysosomal beta glucosidase"/>
    <property type="match status" value="2"/>
</dbReference>
<comment type="caution">
    <text evidence="9">The sequence shown here is derived from an EMBL/GenBank/DDBJ whole genome shotgun (WGS) entry which is preliminary data.</text>
</comment>
<feature type="domain" description="Fibronectin type III-like" evidence="8">
    <location>
        <begin position="1427"/>
        <end position="1501"/>
    </location>
</feature>
<evidence type="ECO:0000256" key="4">
    <source>
        <dbReference type="ARBA" id="ARBA00022729"/>
    </source>
</evidence>
<comment type="similarity">
    <text evidence="2">Belongs to the glycosyl hydrolase 3 family.</text>
</comment>
<dbReference type="Pfam" id="PF00933">
    <property type="entry name" value="Glyco_hydro_3"/>
    <property type="match status" value="2"/>
</dbReference>
<dbReference type="InterPro" id="IPR051915">
    <property type="entry name" value="Cellulose_Degrad_GH3"/>
</dbReference>
<accession>A0A421FVP0</accession>
<dbReference type="PANTHER" id="PTHR30620">
    <property type="entry name" value="PERIPLASMIC BETA-GLUCOSIDASE-RELATED"/>
    <property type="match status" value="1"/>
</dbReference>
<reference evidence="9 10" key="1">
    <citation type="submission" date="2018-07" db="EMBL/GenBank/DDBJ databases">
        <title>Genome sequencing of oomycete isolates from Chile give support for New Zealand origin for Phytophthora kernoviae and make available the first Nothophytophthora sp. genome.</title>
        <authorList>
            <person name="Studholme D.J."/>
            <person name="Sanfuentes E."/>
            <person name="Panda P."/>
            <person name="Hill R."/>
            <person name="Sambles C."/>
            <person name="Grant M."/>
            <person name="Williams N.M."/>
            <person name="Mcdougal R.L."/>
        </authorList>
    </citation>
    <scope>NUCLEOTIDE SEQUENCE [LARGE SCALE GENOMIC DNA]</scope>
    <source>
        <strain evidence="9">Chile7</strain>
    </source>
</reference>
<evidence type="ECO:0000256" key="2">
    <source>
        <dbReference type="ARBA" id="ARBA00005336"/>
    </source>
</evidence>
<dbReference type="InterPro" id="IPR026891">
    <property type="entry name" value="Fn3-like"/>
</dbReference>
<dbReference type="SUPFAM" id="SSF52279">
    <property type="entry name" value="Beta-D-glucan exohydrolase, C-terminal domain"/>
    <property type="match status" value="2"/>
</dbReference>
<dbReference type="Pfam" id="PF01915">
    <property type="entry name" value="Glyco_hydro_3_C"/>
    <property type="match status" value="2"/>
</dbReference>
<dbReference type="EC" id="3.2.1.21" evidence="3"/>
<dbReference type="InterPro" id="IPR036881">
    <property type="entry name" value="Glyco_hydro_3_C_sf"/>
</dbReference>
<dbReference type="FunFam" id="3.20.20.300:FF:000007">
    <property type="entry name" value="Lysosomal beta glucosidase"/>
    <property type="match status" value="2"/>
</dbReference>
<dbReference type="InterPro" id="IPR017853">
    <property type="entry name" value="GH"/>
</dbReference>
<dbReference type="Proteomes" id="UP000284657">
    <property type="component" value="Unassembled WGS sequence"/>
</dbReference>
<dbReference type="GO" id="GO:0008422">
    <property type="term" value="F:beta-glucosidase activity"/>
    <property type="evidence" value="ECO:0007669"/>
    <property type="project" value="UniProtKB-EC"/>
</dbReference>
<evidence type="ECO:0000256" key="5">
    <source>
        <dbReference type="ARBA" id="ARBA00022801"/>
    </source>
</evidence>
<dbReference type="InterPro" id="IPR001764">
    <property type="entry name" value="Glyco_hydro_3_N"/>
</dbReference>
<dbReference type="Gene3D" id="3.40.50.1700">
    <property type="entry name" value="Glycoside hydrolase family 3 C-terminal domain"/>
    <property type="match status" value="2"/>
</dbReference>
<dbReference type="SUPFAM" id="SSF51445">
    <property type="entry name" value="(Trans)glycosidases"/>
    <property type="match status" value="2"/>
</dbReference>
<dbReference type="Gene3D" id="2.60.40.10">
    <property type="entry name" value="Immunoglobulins"/>
    <property type="match status" value="2"/>
</dbReference>
<sequence>MVKPWLAAALLSLPGAALAASAADEMAYDAKAQAIVDGFTTAEVIGQMTQLDISLVINPKDNTLNEDYVRVYAQQYVGSYLNTIWDEPMEEKFGWTASEFRAIVTRIQEITMEENGGHPMIYGIDSVHGANYVEGAVIFPHQINSGASFNPDLVYEVGRITARDTQAAGIPWIFGPILEIAQNPLWSRTHETFGEDPYMTSVMADAIVRGLQSYNQSAACMKHFIGYSKTPTGHDRDNVIMADYDLLNYFLPPFKAAMEAGAMSTMENYISINGDPVISSPRILKDLLRSDLGFDGVLLSDWNEVNNLKDWHRIVSTYEEAVALSLKETSLDMSMVPNDTKFIDYATNMLKTYPENEARLRESAKRIIKMKLKLGLYDNPVPGAQFEFMVGNDDDKATALNMARESIVLLKNAEDVLPLPKGASVFLTGHSANNVGYQCSGWSKSWQGYSGNKMYPNGVSVRQGFENLVGNDSFTYFNGLLANGSISDEELAMAVELASQHEYTVAVIGESQYTEKPGDIDNLELPEGQVKFIEALRATGTKMIVVLFEGRPRLLGSIPDNSMAIIDGMLPCELGGQAMAEILYGEVNPSGRLPITYPKDSGNIAIPYNHRVTTRCAYDNCWPQWEFGSGLSYTQFNYSAVTLDTTTITSADSTLTATVTITNVGDRAGKETVMLFVIQPFRKISVPEIKQLKKFKKIELEAGASMDVSFTLTTDDLSVYDPQIGKGLKRVFEDSDYVVAVGPWTWCDVYNNITNPLCAEFSIDTSSGAGTVNVALPLSTLASGSGSGSGSIDAQAQTIVNDFSTDQVIGQMCQLDISMVLKDDKSVNETAVRQYAKMGVGSYLNSPFAGWNATEWRERITLIQKYHMDENKGHPMVYGLDSVHGAQYVDQAVMFPHQLNVGASFNTDLAFKMGRITGRDTAAAGISWVLGPILDIAYNPLWTRTFETFGEDPYLTSVLGAAHIQGLQNNSQIGSCMKHFIGYSQTNTGVDREGVTISDFDLLNYHMPSFKAGIDHGAVSTMENYISINGEPVVSSTKVLNSLLRDDLDFDGVVATDWGEVSNLQTWHRVTREQQDAVELVIANTSLDISMGPFTTDFIDQAKIVLENNPDYEDRLRLSAKRIIKMKLEMGLYDTPVPGEDYVDLVGNDDDVEAALDLARESIVLLKNDDDTLPLKNGSSIFLTGFSADDVGMQCGGWSIYWQGTSGNDVFPHGVSVKEGLENLADNDSVTYFNGLNSDGTYSDEDLATAVEYATQADYVIAAIGEAPYAEKWGDINELALPSGQIKYVQALADAGAKIILVLFEGRPRLLGSLPYSVKAVVHGGLACELGGQAMAEILYGQVNPSGKLPITYPKDSGHIMIPYRHRVNTQCSYGNCEMQWDFGTGLSYTSFTYSDLTLSTTEVTSNDDTLSVSVTVKNDGTVTGKETVMLFMIQPYRAISVPEVKMLRKFEKIELEAGASKTVMFTLTADDWSVYKPQIGSGLKRIAENGEFVVAIKPDTDCDVYNDNGFTDSLCANFTLTAPTSTVSDSTSSSTSLVGMAWWATILSIAVSLIL</sequence>
<dbReference type="PRINTS" id="PR00133">
    <property type="entry name" value="GLHYDRLASE3"/>
</dbReference>
<evidence type="ECO:0000313" key="10">
    <source>
        <dbReference type="Proteomes" id="UP000284657"/>
    </source>
</evidence>
<evidence type="ECO:0000256" key="1">
    <source>
        <dbReference type="ARBA" id="ARBA00000448"/>
    </source>
</evidence>
<protein>
    <recommendedName>
        <fullName evidence="3">beta-glucosidase</fullName>
        <ecNumber evidence="3">3.2.1.21</ecNumber>
    </recommendedName>
</protein>
<keyword evidence="6" id="KW-0326">Glycosidase</keyword>
<name>A0A421FVP0_9STRA</name>
<dbReference type="GO" id="GO:0009251">
    <property type="term" value="P:glucan catabolic process"/>
    <property type="evidence" value="ECO:0007669"/>
    <property type="project" value="TreeGrafter"/>
</dbReference>
<evidence type="ECO:0000313" key="9">
    <source>
        <dbReference type="EMBL" id="RLN52792.1"/>
    </source>
</evidence>
<dbReference type="EMBL" id="MBAD02001645">
    <property type="protein sequence ID" value="RLN52792.1"/>
    <property type="molecule type" value="Genomic_DNA"/>
</dbReference>
<dbReference type="InterPro" id="IPR036962">
    <property type="entry name" value="Glyco_hydro_3_N_sf"/>
</dbReference>
<feature type="chain" id="PRO_5019301559" description="beta-glucosidase" evidence="7">
    <location>
        <begin position="20"/>
        <end position="1556"/>
    </location>
</feature>
<dbReference type="Gene3D" id="3.20.20.300">
    <property type="entry name" value="Glycoside hydrolase, family 3, N-terminal domain"/>
    <property type="match status" value="2"/>
</dbReference>
<proteinExistence type="inferred from homology"/>
<gene>
    <name evidence="9" type="ORF">BBJ29_000760</name>
</gene>
<evidence type="ECO:0000256" key="3">
    <source>
        <dbReference type="ARBA" id="ARBA00012744"/>
    </source>
</evidence>
<dbReference type="Pfam" id="PF14310">
    <property type="entry name" value="Fn3-like"/>
    <property type="match status" value="2"/>
</dbReference>
<keyword evidence="5" id="KW-0378">Hydrolase</keyword>
<keyword evidence="4 7" id="KW-0732">Signal</keyword>
<dbReference type="InterPro" id="IPR002772">
    <property type="entry name" value="Glyco_hydro_3_C"/>
</dbReference>